<evidence type="ECO:0000313" key="1">
    <source>
        <dbReference type="EMBL" id="JAD65295.1"/>
    </source>
</evidence>
<proteinExistence type="predicted"/>
<reference evidence="1" key="1">
    <citation type="submission" date="2014-09" db="EMBL/GenBank/DDBJ databases">
        <authorList>
            <person name="Magalhaes I.L.F."/>
            <person name="Oliveira U."/>
            <person name="Santos F.R."/>
            <person name="Vidigal T.H.D.A."/>
            <person name="Brescovit A.D."/>
            <person name="Santos A.J."/>
        </authorList>
    </citation>
    <scope>NUCLEOTIDE SEQUENCE</scope>
    <source>
        <tissue evidence="1">Shoot tissue taken approximately 20 cm above the soil surface</tissue>
    </source>
</reference>
<organism evidence="1">
    <name type="scientific">Arundo donax</name>
    <name type="common">Giant reed</name>
    <name type="synonym">Donax arundinaceus</name>
    <dbReference type="NCBI Taxonomy" id="35708"/>
    <lineage>
        <taxon>Eukaryota</taxon>
        <taxon>Viridiplantae</taxon>
        <taxon>Streptophyta</taxon>
        <taxon>Embryophyta</taxon>
        <taxon>Tracheophyta</taxon>
        <taxon>Spermatophyta</taxon>
        <taxon>Magnoliopsida</taxon>
        <taxon>Liliopsida</taxon>
        <taxon>Poales</taxon>
        <taxon>Poaceae</taxon>
        <taxon>PACMAD clade</taxon>
        <taxon>Arundinoideae</taxon>
        <taxon>Arundineae</taxon>
        <taxon>Arundo</taxon>
    </lineage>
</organism>
<name>A0A0A9BVU4_ARUDO</name>
<sequence length="38" mass="4369">MAWGRNALRCSSAWKVQGYSLTVSPLLRCFVDAPWLVW</sequence>
<accession>A0A0A9BVU4</accession>
<dbReference type="AlphaFoldDB" id="A0A0A9BVU4"/>
<protein>
    <submittedName>
        <fullName evidence="1">Uncharacterized protein</fullName>
    </submittedName>
</protein>
<reference evidence="1" key="2">
    <citation type="journal article" date="2015" name="Data Brief">
        <title>Shoot transcriptome of the giant reed, Arundo donax.</title>
        <authorList>
            <person name="Barrero R.A."/>
            <person name="Guerrero F.D."/>
            <person name="Moolhuijzen P."/>
            <person name="Goolsby J.A."/>
            <person name="Tidwell J."/>
            <person name="Bellgard S.E."/>
            <person name="Bellgard M.I."/>
        </authorList>
    </citation>
    <scope>NUCLEOTIDE SEQUENCE</scope>
    <source>
        <tissue evidence="1">Shoot tissue taken approximately 20 cm above the soil surface</tissue>
    </source>
</reference>
<dbReference type="EMBL" id="GBRH01232600">
    <property type="protein sequence ID" value="JAD65295.1"/>
    <property type="molecule type" value="Transcribed_RNA"/>
</dbReference>